<evidence type="ECO:0000256" key="4">
    <source>
        <dbReference type="ARBA" id="ARBA00023136"/>
    </source>
</evidence>
<feature type="compositionally biased region" description="Polar residues" evidence="5">
    <location>
        <begin position="173"/>
        <end position="203"/>
    </location>
</feature>
<protein>
    <submittedName>
        <fullName evidence="9">Protein transport protein Sec24B, putative</fullName>
    </submittedName>
</protein>
<feature type="compositionally biased region" description="Low complexity" evidence="5">
    <location>
        <begin position="345"/>
        <end position="361"/>
    </location>
</feature>
<dbReference type="GO" id="GO:0006886">
    <property type="term" value="P:intracellular protein transport"/>
    <property type="evidence" value="ECO:0007669"/>
    <property type="project" value="InterPro"/>
</dbReference>
<evidence type="ECO:0000256" key="2">
    <source>
        <dbReference type="ARBA" id="ARBA00022824"/>
    </source>
</evidence>
<dbReference type="SUPFAM" id="SSF53300">
    <property type="entry name" value="vWA-like"/>
    <property type="match status" value="1"/>
</dbReference>
<dbReference type="EMBL" id="LT615241">
    <property type="protein sequence ID" value="SCO65282.1"/>
    <property type="molecule type" value="Genomic_DNA"/>
</dbReference>
<dbReference type="Gene3D" id="3.40.20.10">
    <property type="entry name" value="Severin"/>
    <property type="match status" value="1"/>
</dbReference>
<dbReference type="GO" id="GO:0090110">
    <property type="term" value="P:COPII-coated vesicle cargo loading"/>
    <property type="evidence" value="ECO:0007669"/>
    <property type="project" value="TreeGrafter"/>
</dbReference>
<dbReference type="Gene3D" id="2.60.40.1670">
    <property type="entry name" value="beta-sandwich domain of Sec23/24"/>
    <property type="match status" value="2"/>
</dbReference>
<dbReference type="InterPro" id="IPR012990">
    <property type="entry name" value="Beta-sandwich_Sec23_24"/>
</dbReference>
<feature type="region of interest" description="Disordered" evidence="5">
    <location>
        <begin position="64"/>
        <end position="107"/>
    </location>
</feature>
<evidence type="ECO:0000259" key="8">
    <source>
        <dbReference type="Pfam" id="PF08033"/>
    </source>
</evidence>
<dbReference type="GO" id="GO:0000149">
    <property type="term" value="F:SNARE binding"/>
    <property type="evidence" value="ECO:0007669"/>
    <property type="project" value="TreeGrafter"/>
</dbReference>
<dbReference type="PANTHER" id="PTHR13803">
    <property type="entry name" value="SEC24-RELATED PROTEIN"/>
    <property type="match status" value="1"/>
</dbReference>
<keyword evidence="3" id="KW-0931">ER-Golgi transport</keyword>
<keyword evidence="2" id="KW-0256">Endoplasmic reticulum</keyword>
<proteinExistence type="predicted"/>
<name>A0A1G4GRS4_PLAVI</name>
<dbReference type="Gene3D" id="1.20.120.730">
    <property type="entry name" value="Sec23/Sec24 helical domain"/>
    <property type="match status" value="1"/>
</dbReference>
<dbReference type="VEuPathDB" id="PlasmoDB:PVX_000985"/>
<dbReference type="Pfam" id="PF08033">
    <property type="entry name" value="Sec23_BS"/>
    <property type="match status" value="1"/>
</dbReference>
<dbReference type="Gene3D" id="3.40.50.410">
    <property type="entry name" value="von Willebrand factor, type A domain"/>
    <property type="match status" value="1"/>
</dbReference>
<dbReference type="Pfam" id="PF04815">
    <property type="entry name" value="Sec23_helical"/>
    <property type="match status" value="1"/>
</dbReference>
<feature type="region of interest" description="Disordered" evidence="5">
    <location>
        <begin position="434"/>
        <end position="489"/>
    </location>
</feature>
<dbReference type="SUPFAM" id="SSF81995">
    <property type="entry name" value="beta-sandwich domain of Sec23/24"/>
    <property type="match status" value="1"/>
</dbReference>
<gene>
    <name evidence="9" type="ORF">PVT01_030009300</name>
</gene>
<feature type="compositionally biased region" description="Polar residues" evidence="5">
    <location>
        <begin position="284"/>
        <end position="312"/>
    </location>
</feature>
<feature type="domain" description="Sec23/Sec24 beta-sandwich" evidence="8">
    <location>
        <begin position="1203"/>
        <end position="1290"/>
    </location>
</feature>
<dbReference type="InterPro" id="IPR006896">
    <property type="entry name" value="Sec23/24_trunk_dom"/>
</dbReference>
<feature type="compositionally biased region" description="Polar residues" evidence="5">
    <location>
        <begin position="472"/>
        <end position="481"/>
    </location>
</feature>
<dbReference type="GO" id="GO:0070971">
    <property type="term" value="C:endoplasmic reticulum exit site"/>
    <property type="evidence" value="ECO:0007669"/>
    <property type="project" value="TreeGrafter"/>
</dbReference>
<dbReference type="PANTHER" id="PTHR13803:SF39">
    <property type="entry name" value="SECRETORY 24AB, ISOFORM A"/>
    <property type="match status" value="1"/>
</dbReference>
<feature type="compositionally biased region" description="Basic and acidic residues" evidence="5">
    <location>
        <begin position="204"/>
        <end position="213"/>
    </location>
</feature>
<dbReference type="InterPro" id="IPR029006">
    <property type="entry name" value="ADF-H/Gelsolin-like_dom_sf"/>
</dbReference>
<evidence type="ECO:0000256" key="3">
    <source>
        <dbReference type="ARBA" id="ARBA00022892"/>
    </source>
</evidence>
<dbReference type="InterPro" id="IPR036175">
    <property type="entry name" value="Sec23/24_helical_dom_sf"/>
</dbReference>
<dbReference type="GO" id="GO:0030127">
    <property type="term" value="C:COPII vesicle coat"/>
    <property type="evidence" value="ECO:0007669"/>
    <property type="project" value="InterPro"/>
</dbReference>
<feature type="region of interest" description="Disordered" evidence="5">
    <location>
        <begin position="528"/>
        <end position="591"/>
    </location>
</feature>
<dbReference type="SUPFAM" id="SSF82754">
    <property type="entry name" value="C-terminal, gelsolin-like domain of Sec23/24"/>
    <property type="match status" value="1"/>
</dbReference>
<evidence type="ECO:0000313" key="10">
    <source>
        <dbReference type="Proteomes" id="UP000196402"/>
    </source>
</evidence>
<accession>A0A1G4GRS4</accession>
<dbReference type="InterPro" id="IPR036180">
    <property type="entry name" value="Gelsolin-like_dom_sf"/>
</dbReference>
<feature type="compositionally biased region" description="Polar residues" evidence="5">
    <location>
        <begin position="78"/>
        <end position="103"/>
    </location>
</feature>
<feature type="compositionally biased region" description="Basic and acidic residues" evidence="5">
    <location>
        <begin position="548"/>
        <end position="565"/>
    </location>
</feature>
<feature type="compositionally biased region" description="Polar residues" evidence="5">
    <location>
        <begin position="225"/>
        <end position="274"/>
    </location>
</feature>
<feature type="region of interest" description="Disordered" evidence="5">
    <location>
        <begin position="1"/>
        <end position="49"/>
    </location>
</feature>
<evidence type="ECO:0000256" key="1">
    <source>
        <dbReference type="ARBA" id="ARBA00004586"/>
    </source>
</evidence>
<dbReference type="Proteomes" id="UP000196402">
    <property type="component" value="Chromosome 3"/>
</dbReference>
<dbReference type="InterPro" id="IPR036465">
    <property type="entry name" value="vWFA_dom_sf"/>
</dbReference>
<sequence length="1559" mass="171184">MSNHIGEEATEGVLSGTNSTGDDGVKGGSCHPSHCSPQPRGENFNDKIEFALEGEKPIVLVDANESHVTTSSSHNNSCENANMNREANSSSENVGNTSGNSYDSRAHVGSAYGAGACERSNQQSNVPIGDPVSHLSGHPNFGEPSERAEDAATPAQHSHVGKTQGDNPPTGGQYHQSGGTSRNHQTVESNTNCSADATFNETNRSGEHKRSSIDGDVPSEIYIHSQPNEGNVQKTSTWQGKQGSSATSPPANGNNAVTLSCSNDQQRGASSATESGYAIHRGSNLASYTRNENVSHGANNPLSSTNPAQRTAMQGDLVRGAPNDKPTFDRGNERTYQIYGGSHGGSPSAASAGAPSNGLGSQADGGHVSQVQPDARGAWGGGPHSNASYSCAAYSNAAYSSAAYSNAGFSNAGYTNSGYTNSGYTNSGYTNAQYSNTPYNNPPYSNTPYSNPPYSNTPYSNTPYSNTPYSNAPLSNAPQSSAKEHPSAYHAAYQHRNANQPAANQVTSNQPAANPFYGGAGNTVVSRPFGSAPYGGNPTTTADPSGSAKREDNQERGTNRQKYERSEEESVESSSSENSSENENEVTEKGEEVYSLLKKTINRIDMNKIPRPIINTQEKKKKKNLKVFETCKYISPPSYYQPYISIDTGKADPRFMKSTLYQIPLFSETLKLSQIPFGIIVNPFACLNEGEGVDKIDMKDIINDKEENVEILRCPKCLSYLHATILEDISSSVQCVFCDTDFMINENVLFDIFQYNEKIGHRESDHHGSSLSPLLKGSVDIIIPPTYYHNVNKFKLTYTYLSKNINQTAFMITNKIMSFTKHISNSLVANDSKGGNKLTSSSAFGDSGDATHYAGGGYTNYGGVGSYSTYDNQSGYNNHNVVNNRGGSGAGNHPYGNDHGVQNFDSVMENANLTMNEMKNLICEKSGESDTAKMRRNSLMAKYPQVKNMLPPYFVFVVECSYNAIYNNITYTILEGIRYAVQNVRCPRTKIAIITFNSSIYFYHCKGGSGVSGNSGGGGGGSGTHQVIVMSDVDDPFLPLPLEDLFFGCVEERDKINTLIDTIKSVSTTMQSYGSCGNSALKVAMDMLKERNGLGSICMFYTTTPNCGIGSIKELKKDLQENFLEVKQKIFYDSLLLDLYSYNISVDIFIISSNNVRVCVPSLQYVAQNTGGKILFVENFVWQKDYKEIYMSIMDTLTSEDIAYCCELKLRYSHHMSVKKLFCCNNNFNSIISVDTIKIPKIRHDQTFAFLLNYSDISESKKQIYFQCACIYTNLYGDRFVRLHTTHMNLTSSLSTVFRYTDAEALMSILIKQLCTNILHNDNYSKIIIDSLAAILFSYRVNCASSAHSGQLILPDTLKLLPLFTSSLLKHNVTKKEILHDLKVYSLIKLLSMPIISSLLYVYPVTYVIHIKGKTNEIDSMDVDDDLFIPKTIPSSAEKIYSNGIYLLDACTHFYLYFGFHSDANFAKEIVGDIPTEKNAHELNLTDTPNAQKVQRVIKNLTRIHHFNKYVPLVMVAPKSNEEERLISLCVEDKADKEYSYVNFLCFIHKLVHKRIDES</sequence>
<dbReference type="GO" id="GO:0008270">
    <property type="term" value="F:zinc ion binding"/>
    <property type="evidence" value="ECO:0007669"/>
    <property type="project" value="TreeGrafter"/>
</dbReference>
<dbReference type="SUPFAM" id="SSF81811">
    <property type="entry name" value="Helical domain of Sec23/24"/>
    <property type="match status" value="1"/>
</dbReference>
<feature type="region of interest" description="Disordered" evidence="5">
    <location>
        <begin position="500"/>
        <end position="519"/>
    </location>
</feature>
<feature type="compositionally biased region" description="Polar residues" evidence="5">
    <location>
        <begin position="876"/>
        <end position="885"/>
    </location>
</feature>
<comment type="subcellular location">
    <subcellularLocation>
        <location evidence="1">Endoplasmic reticulum membrane</location>
    </subcellularLocation>
</comment>
<reference evidence="9 10" key="1">
    <citation type="submission" date="2016-07" db="EMBL/GenBank/DDBJ databases">
        <authorList>
            <consortium name="Pathogen Informatics"/>
        </authorList>
    </citation>
    <scope>NUCLEOTIDE SEQUENCE [LARGE SCALE GENOMIC DNA]</scope>
</reference>
<evidence type="ECO:0000259" key="7">
    <source>
        <dbReference type="Pfam" id="PF04815"/>
    </source>
</evidence>
<dbReference type="GO" id="GO:0005789">
    <property type="term" value="C:endoplasmic reticulum membrane"/>
    <property type="evidence" value="ECO:0007669"/>
    <property type="project" value="UniProtKB-SubCell"/>
</dbReference>
<feature type="region of interest" description="Disordered" evidence="5">
    <location>
        <begin position="876"/>
        <end position="896"/>
    </location>
</feature>
<dbReference type="Gene3D" id="2.30.30.380">
    <property type="entry name" value="Zn-finger domain of Sec23/24"/>
    <property type="match status" value="1"/>
</dbReference>
<evidence type="ECO:0000256" key="5">
    <source>
        <dbReference type="SAM" id="MobiDB-lite"/>
    </source>
</evidence>
<dbReference type="InterPro" id="IPR006900">
    <property type="entry name" value="Sec23/24_helical_dom"/>
</dbReference>
<evidence type="ECO:0000259" key="6">
    <source>
        <dbReference type="Pfam" id="PF04811"/>
    </source>
</evidence>
<feature type="compositionally biased region" description="Low complexity" evidence="5">
    <location>
        <begin position="434"/>
        <end position="471"/>
    </location>
</feature>
<evidence type="ECO:0000313" key="9">
    <source>
        <dbReference type="EMBL" id="SCO65282.1"/>
    </source>
</evidence>
<feature type="domain" description="Sec23/Sec24 helical" evidence="7">
    <location>
        <begin position="1302"/>
        <end position="1399"/>
    </location>
</feature>
<dbReference type="VEuPathDB" id="PlasmoDB:PVP01_0304500"/>
<dbReference type="InterPro" id="IPR050550">
    <property type="entry name" value="SEC23_SEC24_subfamily"/>
</dbReference>
<dbReference type="VEuPathDB" id="PlasmoDB:PVPAM_030009100"/>
<dbReference type="Pfam" id="PF04811">
    <property type="entry name" value="Sec23_trunk"/>
    <property type="match status" value="1"/>
</dbReference>
<feature type="compositionally biased region" description="Low complexity" evidence="5">
    <location>
        <begin position="66"/>
        <end position="77"/>
    </location>
</feature>
<dbReference type="eggNOG" id="KOG1984">
    <property type="taxonomic scope" value="Eukaryota"/>
</dbReference>
<dbReference type="VEuPathDB" id="PlasmoDB:PVW1_030011600"/>
<organism evidence="9 10">
    <name type="scientific">Plasmodium vivax</name>
    <name type="common">malaria parasite P. vivax</name>
    <dbReference type="NCBI Taxonomy" id="5855"/>
    <lineage>
        <taxon>Eukaryota</taxon>
        <taxon>Sar</taxon>
        <taxon>Alveolata</taxon>
        <taxon>Apicomplexa</taxon>
        <taxon>Aconoidasida</taxon>
        <taxon>Haemosporida</taxon>
        <taxon>Plasmodiidae</taxon>
        <taxon>Plasmodium</taxon>
        <taxon>Plasmodium (Plasmodium)</taxon>
    </lineage>
</organism>
<feature type="compositionally biased region" description="Polar residues" evidence="5">
    <location>
        <begin position="500"/>
        <end position="512"/>
    </location>
</feature>
<feature type="region of interest" description="Disordered" evidence="5">
    <location>
        <begin position="119"/>
        <end position="382"/>
    </location>
</feature>
<keyword evidence="4" id="KW-0472">Membrane</keyword>
<keyword evidence="3" id="KW-0813">Transport</keyword>
<feature type="domain" description="Sec23/Sec24 trunk" evidence="6">
    <location>
        <begin position="951"/>
        <end position="1191"/>
    </location>
</feature>